<comment type="caution">
    <text evidence="2">The sequence shown here is derived from an EMBL/GenBank/DDBJ whole genome shotgun (WGS) entry which is preliminary data.</text>
</comment>
<evidence type="ECO:0000313" key="3">
    <source>
        <dbReference type="Proteomes" id="UP001054837"/>
    </source>
</evidence>
<proteinExistence type="predicted"/>
<organism evidence="2 3">
    <name type="scientific">Caerostris darwini</name>
    <dbReference type="NCBI Taxonomy" id="1538125"/>
    <lineage>
        <taxon>Eukaryota</taxon>
        <taxon>Metazoa</taxon>
        <taxon>Ecdysozoa</taxon>
        <taxon>Arthropoda</taxon>
        <taxon>Chelicerata</taxon>
        <taxon>Arachnida</taxon>
        <taxon>Araneae</taxon>
        <taxon>Araneomorphae</taxon>
        <taxon>Entelegynae</taxon>
        <taxon>Araneoidea</taxon>
        <taxon>Araneidae</taxon>
        <taxon>Caerostris</taxon>
    </lineage>
</organism>
<evidence type="ECO:0000313" key="2">
    <source>
        <dbReference type="EMBL" id="GIY36704.1"/>
    </source>
</evidence>
<keyword evidence="3" id="KW-1185">Reference proteome</keyword>
<name>A0AAV4STV9_9ARAC</name>
<feature type="region of interest" description="Disordered" evidence="1">
    <location>
        <begin position="1"/>
        <end position="21"/>
    </location>
</feature>
<dbReference type="Proteomes" id="UP001054837">
    <property type="component" value="Unassembled WGS sequence"/>
</dbReference>
<gene>
    <name evidence="2" type="ORF">CDAR_275121</name>
</gene>
<protein>
    <submittedName>
        <fullName evidence="2">Uncharacterized protein</fullName>
    </submittedName>
</protein>
<evidence type="ECO:0000256" key="1">
    <source>
        <dbReference type="SAM" id="MobiDB-lite"/>
    </source>
</evidence>
<reference evidence="2 3" key="1">
    <citation type="submission" date="2021-06" db="EMBL/GenBank/DDBJ databases">
        <title>Caerostris darwini draft genome.</title>
        <authorList>
            <person name="Kono N."/>
            <person name="Arakawa K."/>
        </authorList>
    </citation>
    <scope>NUCLEOTIDE SEQUENCE [LARGE SCALE GENOMIC DNA]</scope>
</reference>
<sequence length="83" mass="8997">MLWEEPPLSHSFASSATSKEDAASVHSITASRVQLPLFENDVDKVVTQQTLCSVCEQVFSRVASSAFLLEPGHGSYRLAGQES</sequence>
<accession>A0AAV4STV9</accession>
<dbReference type="AlphaFoldDB" id="A0AAV4STV9"/>
<dbReference type="EMBL" id="BPLQ01008345">
    <property type="protein sequence ID" value="GIY36704.1"/>
    <property type="molecule type" value="Genomic_DNA"/>
</dbReference>